<dbReference type="GeneID" id="5417452"/>
<sequence>MPKGRDNAILIKHHNWPGKPFPAPAMPVSKFNRHMFNTATTPPDKLVGLLEEHLAAAAAAAAESEERVALHQRQLFHPLPPLSPEQLPDMADPKYFIRVRQAAATLWASNAAPLVAQRSHNISAGASLAGLEVEKQAKRSERHHHAQQVAGDSATQPASDSATLLTRNEKSAADRAQEEGFPSLPQTTRQTAALCICLLAASAFLFCTLFCFSCLIVWICNRFVCPSLRVRVCVWGEGPSVAPFLSTLFFFFCVRLFVCLLSQHSWRTHHSSGAASEVLRDCDK</sequence>
<protein>
    <recommendedName>
        <fullName evidence="5">Transmembrane protein</fullName>
    </recommendedName>
</protein>
<keyword evidence="4" id="KW-1185">Reference proteome</keyword>
<feature type="compositionally biased region" description="Polar residues" evidence="1">
    <location>
        <begin position="153"/>
        <end position="166"/>
    </location>
</feature>
<dbReference type="STRING" id="5660.A4HHM2"/>
<reference evidence="3 4" key="2">
    <citation type="journal article" date="2011" name="Genome Res.">
        <title>Chromosome and gene copy number variation allow major structural change between species and strains of Leishmania.</title>
        <authorList>
            <person name="Rogers M.B."/>
            <person name="Hilley J.D."/>
            <person name="Dickens N.J."/>
            <person name="Wilkes J."/>
            <person name="Bates P.A."/>
            <person name="Depledge D.P."/>
            <person name="Harris D."/>
            <person name="Her Y."/>
            <person name="Herzyk P."/>
            <person name="Imamura H."/>
            <person name="Otto T.D."/>
            <person name="Sanders M."/>
            <person name="Seeger K."/>
            <person name="Dujardin J.C."/>
            <person name="Berriman M."/>
            <person name="Smith D.F."/>
            <person name="Hertz-Fowler C."/>
            <person name="Mottram J.C."/>
        </authorList>
    </citation>
    <scope>NUCLEOTIDE SEQUENCE [LARGE SCALE GENOMIC DNA]</scope>
    <source>
        <strain evidence="3 4">MHOM/BR/75/M2904</strain>
    </source>
</reference>
<gene>
    <name evidence="3" type="ORF">LBRM_29_2200</name>
</gene>
<feature type="region of interest" description="Disordered" evidence="1">
    <location>
        <begin position="134"/>
        <end position="169"/>
    </location>
</feature>
<evidence type="ECO:0000313" key="4">
    <source>
        <dbReference type="Proteomes" id="UP000007258"/>
    </source>
</evidence>
<dbReference type="RefSeq" id="XP_001566563.2">
    <property type="nucleotide sequence ID" value="XM_001566513.2"/>
</dbReference>
<keyword evidence="2" id="KW-0472">Membrane</keyword>
<dbReference type="Proteomes" id="UP000007258">
    <property type="component" value="Chromosome 29"/>
</dbReference>
<organism evidence="3 4">
    <name type="scientific">Leishmania braziliensis</name>
    <dbReference type="NCBI Taxonomy" id="5660"/>
    <lineage>
        <taxon>Eukaryota</taxon>
        <taxon>Discoba</taxon>
        <taxon>Euglenozoa</taxon>
        <taxon>Kinetoplastea</taxon>
        <taxon>Metakinetoplastina</taxon>
        <taxon>Trypanosomatida</taxon>
        <taxon>Trypanosomatidae</taxon>
        <taxon>Leishmaniinae</taxon>
        <taxon>Leishmania</taxon>
        <taxon>Leishmania braziliensis species complex</taxon>
    </lineage>
</organism>
<feature type="transmembrane region" description="Helical" evidence="2">
    <location>
        <begin position="192"/>
        <end position="219"/>
    </location>
</feature>
<dbReference type="EMBL" id="FR799004">
    <property type="protein sequence ID" value="CAM40076.2"/>
    <property type="molecule type" value="Genomic_DNA"/>
</dbReference>
<keyword evidence="2" id="KW-1133">Transmembrane helix</keyword>
<evidence type="ECO:0000256" key="2">
    <source>
        <dbReference type="SAM" id="Phobius"/>
    </source>
</evidence>
<evidence type="ECO:0008006" key="5">
    <source>
        <dbReference type="Google" id="ProtNLM"/>
    </source>
</evidence>
<accession>A4HHM2</accession>
<name>A4HHM2_LEIBR</name>
<dbReference type="VEuPathDB" id="TriTrypDB:LbrM.29.2200"/>
<proteinExistence type="predicted"/>
<evidence type="ECO:0000256" key="1">
    <source>
        <dbReference type="SAM" id="MobiDB-lite"/>
    </source>
</evidence>
<dbReference type="InParanoid" id="A4HHM2"/>
<keyword evidence="2" id="KW-0812">Transmembrane</keyword>
<reference evidence="3 4" key="1">
    <citation type="journal article" date="2007" name="Nat. Genet.">
        <title>Comparative genomic analysis of three Leishmania species that cause diverse human disease.</title>
        <authorList>
            <person name="Peacock C.S."/>
            <person name="Seeger K."/>
            <person name="Harris D."/>
            <person name="Murphy L."/>
            <person name="Ruiz J.C."/>
            <person name="Quail M.A."/>
            <person name="Peters N."/>
            <person name="Adlem E."/>
            <person name="Tivey A."/>
            <person name="Aslett M."/>
            <person name="Kerhornou A."/>
            <person name="Ivens A."/>
            <person name="Fraser A."/>
            <person name="Rajandream M.A."/>
            <person name="Carver T."/>
            <person name="Norbertczak H."/>
            <person name="Chillingworth T."/>
            <person name="Hance Z."/>
            <person name="Jagels K."/>
            <person name="Moule S."/>
            <person name="Ormond D."/>
            <person name="Rutter S."/>
            <person name="Squares R."/>
            <person name="Whitehead S."/>
            <person name="Rabbinowitsch E."/>
            <person name="Arrowsmith C."/>
            <person name="White B."/>
            <person name="Thurston S."/>
            <person name="Bringaud F."/>
            <person name="Baldauf S.L."/>
            <person name="Faulconbridge A."/>
            <person name="Jeffares D."/>
            <person name="Depledge D.P."/>
            <person name="Oyola S.O."/>
            <person name="Hilley J.D."/>
            <person name="Brito L.O."/>
            <person name="Tosi L.R."/>
            <person name="Barrell B."/>
            <person name="Cruz A.K."/>
            <person name="Mottram J.C."/>
            <person name="Smith D.F."/>
            <person name="Berriman M."/>
        </authorList>
    </citation>
    <scope>NUCLEOTIDE SEQUENCE [LARGE SCALE GENOMIC DNA]</scope>
    <source>
        <strain evidence="3 4">MHOM/BR/75/M2904</strain>
    </source>
</reference>
<dbReference type="AlphaFoldDB" id="A4HHM2"/>
<evidence type="ECO:0000313" key="3">
    <source>
        <dbReference type="EMBL" id="CAM40076.2"/>
    </source>
</evidence>
<dbReference type="KEGG" id="lbz:LBRM_29_2200"/>
<feature type="transmembrane region" description="Helical" evidence="2">
    <location>
        <begin position="239"/>
        <end position="261"/>
    </location>
</feature>